<accession>A0ABS6ET18</accession>
<proteinExistence type="predicted"/>
<feature type="signal peptide" evidence="1">
    <location>
        <begin position="1"/>
        <end position="26"/>
    </location>
</feature>
<evidence type="ECO:0000256" key="1">
    <source>
        <dbReference type="SAM" id="SignalP"/>
    </source>
</evidence>
<dbReference type="RefSeq" id="WP_216470428.1">
    <property type="nucleotide sequence ID" value="NZ_JAHLQI010000004.1"/>
</dbReference>
<gene>
    <name evidence="2" type="ORF">KQI75_08760</name>
</gene>
<comment type="caution">
    <text evidence="2">The sequence shown here is derived from an EMBL/GenBank/DDBJ whole genome shotgun (WGS) entry which is preliminary data.</text>
</comment>
<name>A0ABS6ET18_9FIRM</name>
<sequence>MKKTFLASALCAALLAGVLTGCGSTANTGSDTTAAAQEQSKDTTDYSKVASSADMSSVQAVGEDGMEAVSGKQVKDGTYSVSVDCSSKMFHVTDCQLTVKDGEMTAVMTMSGTGYRCIYLGTGEQASKAKPEDYIFPETNKDGADTFAIPVEALDKGISCAAFSKNKQQWYDRTILLRADSLPDGAVTGGSSKTVAELGLQDGTYTVNVTLAGGSGRASIQSPAELTVANGEATAKIVWSSSNYDYMMVGDNKYEPVAGAETSTFNIPVAAFGKKIAVQADTTAMSQPYLIDYTLTFDADSVKAK</sequence>
<feature type="chain" id="PRO_5046229333" description="Iron transporter" evidence="1">
    <location>
        <begin position="27"/>
        <end position="305"/>
    </location>
</feature>
<reference evidence="2 3" key="1">
    <citation type="submission" date="2021-06" db="EMBL/GenBank/DDBJ databases">
        <authorList>
            <person name="Sun Q."/>
            <person name="Li D."/>
        </authorList>
    </citation>
    <scope>NUCLEOTIDE SEQUENCE [LARGE SCALE GENOMIC DNA]</scope>
    <source>
        <strain evidence="2 3">MSJd-7</strain>
    </source>
</reference>
<evidence type="ECO:0000313" key="3">
    <source>
        <dbReference type="Proteomes" id="UP000783588"/>
    </source>
</evidence>
<dbReference type="EMBL" id="JAHLQI010000004">
    <property type="protein sequence ID" value="MBU5490707.1"/>
    <property type="molecule type" value="Genomic_DNA"/>
</dbReference>
<evidence type="ECO:0008006" key="4">
    <source>
        <dbReference type="Google" id="ProtNLM"/>
    </source>
</evidence>
<keyword evidence="3" id="KW-1185">Reference proteome</keyword>
<organism evidence="2 3">
    <name type="scientific">Butyricicoccus intestinisimiae</name>
    <dbReference type="NCBI Taxonomy" id="2841509"/>
    <lineage>
        <taxon>Bacteria</taxon>
        <taxon>Bacillati</taxon>
        <taxon>Bacillota</taxon>
        <taxon>Clostridia</taxon>
        <taxon>Eubacteriales</taxon>
        <taxon>Butyricicoccaceae</taxon>
        <taxon>Butyricicoccus</taxon>
    </lineage>
</organism>
<keyword evidence="1" id="KW-0732">Signal</keyword>
<dbReference type="PROSITE" id="PS51257">
    <property type="entry name" value="PROKAR_LIPOPROTEIN"/>
    <property type="match status" value="1"/>
</dbReference>
<protein>
    <recommendedName>
        <fullName evidence="4">Iron transporter</fullName>
    </recommendedName>
</protein>
<evidence type="ECO:0000313" key="2">
    <source>
        <dbReference type="EMBL" id="MBU5490707.1"/>
    </source>
</evidence>
<dbReference type="Proteomes" id="UP000783588">
    <property type="component" value="Unassembled WGS sequence"/>
</dbReference>